<sequence>MSVLIVLYMLWRHYDVTPVLLASTASLLSFRDDAPTCLPVATHPWNKEVPKGIPGLLVKQHNSSKLTNRTEMVNRLLRIMCPKFPDLPEIEVTFPEILLIVDFNTPEMYHVIPYLELLYRRHFADILYCGAQPETLKQLMENVSVISSIYFVDIPHHSWTQKYRCVELAMKMCDKVAGYALIGDDTLINIKVLRSLPREKLLFGDNFGRINTSLKTGWYWWNTDGGRPAMLGMLNELIFRAKQQHDPFSDSFLRSYYAYINSSTLIFHMATDFMYVPKRLTANFLYMVELFLKYNANVEVAMPFFVSGLEHPSDVLLVKMHSLWNDDRNNPEKFFHPDDLYLHPFKYGFNFKKPTGHSFICDTYLRASIV</sequence>
<protein>
    <submittedName>
        <fullName evidence="1">Uncharacterized protein</fullName>
    </submittedName>
</protein>
<dbReference type="InterPro" id="IPR005049">
    <property type="entry name" value="STL-like"/>
</dbReference>
<name>A0A2T7PEZ0_POMCA</name>
<reference evidence="1 2" key="1">
    <citation type="submission" date="2018-04" db="EMBL/GenBank/DDBJ databases">
        <title>The genome of golden apple snail Pomacea canaliculata provides insight into stress tolerance and invasive adaptation.</title>
        <authorList>
            <person name="Liu C."/>
            <person name="Liu B."/>
            <person name="Ren Y."/>
            <person name="Zhang Y."/>
            <person name="Wang H."/>
            <person name="Li S."/>
            <person name="Jiang F."/>
            <person name="Yin L."/>
            <person name="Zhang G."/>
            <person name="Qian W."/>
            <person name="Fan W."/>
        </authorList>
    </citation>
    <scope>NUCLEOTIDE SEQUENCE [LARGE SCALE GENOMIC DNA]</scope>
    <source>
        <strain evidence="1">SZHN2017</strain>
        <tissue evidence="1">Muscle</tissue>
    </source>
</reference>
<dbReference type="PANTHER" id="PTHR31362:SF0">
    <property type="entry name" value="EXOSTOSIN DOMAIN-CONTAINING PROTEIN-RELATED"/>
    <property type="match status" value="1"/>
</dbReference>
<comment type="caution">
    <text evidence="1">The sequence shown here is derived from an EMBL/GenBank/DDBJ whole genome shotgun (WGS) entry which is preliminary data.</text>
</comment>
<dbReference type="Pfam" id="PF03385">
    <property type="entry name" value="STELLO"/>
    <property type="match status" value="1"/>
</dbReference>
<accession>A0A2T7PEZ0</accession>
<dbReference type="EMBL" id="PZQS01000004">
    <property type="protein sequence ID" value="PVD31986.1"/>
    <property type="molecule type" value="Genomic_DNA"/>
</dbReference>
<evidence type="ECO:0000313" key="2">
    <source>
        <dbReference type="Proteomes" id="UP000245119"/>
    </source>
</evidence>
<dbReference type="PANTHER" id="PTHR31362">
    <property type="entry name" value="GLYCOSYLTRANSFERASE STELLO1-RELATED"/>
    <property type="match status" value="1"/>
</dbReference>
<dbReference type="OrthoDB" id="6055017at2759"/>
<dbReference type="AlphaFoldDB" id="A0A2T7PEZ0"/>
<dbReference type="Proteomes" id="UP000245119">
    <property type="component" value="Linkage Group LG4"/>
</dbReference>
<keyword evidence="2" id="KW-1185">Reference proteome</keyword>
<gene>
    <name evidence="1" type="ORF">C0Q70_07412</name>
</gene>
<organism evidence="1 2">
    <name type="scientific">Pomacea canaliculata</name>
    <name type="common">Golden apple snail</name>
    <dbReference type="NCBI Taxonomy" id="400727"/>
    <lineage>
        <taxon>Eukaryota</taxon>
        <taxon>Metazoa</taxon>
        <taxon>Spiralia</taxon>
        <taxon>Lophotrochozoa</taxon>
        <taxon>Mollusca</taxon>
        <taxon>Gastropoda</taxon>
        <taxon>Caenogastropoda</taxon>
        <taxon>Architaenioglossa</taxon>
        <taxon>Ampullarioidea</taxon>
        <taxon>Ampullariidae</taxon>
        <taxon>Pomacea</taxon>
    </lineage>
</organism>
<dbReference type="STRING" id="400727.A0A2T7PEZ0"/>
<proteinExistence type="predicted"/>
<evidence type="ECO:0000313" key="1">
    <source>
        <dbReference type="EMBL" id="PVD31986.1"/>
    </source>
</evidence>